<name>A0A0C9T4I9_PAXIN</name>
<evidence type="ECO:0000256" key="1">
    <source>
        <dbReference type="SAM" id="MobiDB-lite"/>
    </source>
</evidence>
<evidence type="ECO:0000313" key="3">
    <source>
        <dbReference type="Proteomes" id="UP000053647"/>
    </source>
</evidence>
<dbReference type="HOGENOM" id="CLU_888772_0_0_1"/>
<gene>
    <name evidence="2" type="ORF">PAXINDRAFT_20486</name>
</gene>
<evidence type="ECO:0000313" key="2">
    <source>
        <dbReference type="EMBL" id="KIJ06313.1"/>
    </source>
</evidence>
<reference evidence="3" key="2">
    <citation type="submission" date="2015-01" db="EMBL/GenBank/DDBJ databases">
        <title>Evolutionary Origins and Diversification of the Mycorrhizal Mutualists.</title>
        <authorList>
            <consortium name="DOE Joint Genome Institute"/>
            <consortium name="Mycorrhizal Genomics Consortium"/>
            <person name="Kohler A."/>
            <person name="Kuo A."/>
            <person name="Nagy L.G."/>
            <person name="Floudas D."/>
            <person name="Copeland A."/>
            <person name="Barry K.W."/>
            <person name="Cichocki N."/>
            <person name="Veneault-Fourrey C."/>
            <person name="LaButti K."/>
            <person name="Lindquist E.A."/>
            <person name="Lipzen A."/>
            <person name="Lundell T."/>
            <person name="Morin E."/>
            <person name="Murat C."/>
            <person name="Riley R."/>
            <person name="Ohm R."/>
            <person name="Sun H."/>
            <person name="Tunlid A."/>
            <person name="Henrissat B."/>
            <person name="Grigoriev I.V."/>
            <person name="Hibbett D.S."/>
            <person name="Martin F."/>
        </authorList>
    </citation>
    <scope>NUCLEOTIDE SEQUENCE [LARGE SCALE GENOMIC DNA]</scope>
    <source>
        <strain evidence="3">ATCC 200175</strain>
    </source>
</reference>
<dbReference type="EMBL" id="KN820387">
    <property type="protein sequence ID" value="KIJ06313.1"/>
    <property type="molecule type" value="Genomic_DNA"/>
</dbReference>
<reference evidence="2 3" key="1">
    <citation type="submission" date="2014-06" db="EMBL/GenBank/DDBJ databases">
        <authorList>
            <consortium name="DOE Joint Genome Institute"/>
            <person name="Kuo A."/>
            <person name="Kohler A."/>
            <person name="Nagy L.G."/>
            <person name="Floudas D."/>
            <person name="Copeland A."/>
            <person name="Barry K.W."/>
            <person name="Cichocki N."/>
            <person name="Veneault-Fourrey C."/>
            <person name="LaButti K."/>
            <person name="Lindquist E.A."/>
            <person name="Lipzen A."/>
            <person name="Lundell T."/>
            <person name="Morin E."/>
            <person name="Murat C."/>
            <person name="Sun H."/>
            <person name="Tunlid A."/>
            <person name="Henrissat B."/>
            <person name="Grigoriev I.V."/>
            <person name="Hibbett D.S."/>
            <person name="Martin F."/>
            <person name="Nordberg H.P."/>
            <person name="Cantor M.N."/>
            <person name="Hua S.X."/>
        </authorList>
    </citation>
    <scope>NUCLEOTIDE SEQUENCE [LARGE SCALE GENOMIC DNA]</scope>
    <source>
        <strain evidence="2 3">ATCC 200175</strain>
    </source>
</reference>
<protein>
    <submittedName>
        <fullName evidence="2">Uncharacterized protein</fullName>
    </submittedName>
</protein>
<keyword evidence="3" id="KW-1185">Reference proteome</keyword>
<feature type="region of interest" description="Disordered" evidence="1">
    <location>
        <begin position="1"/>
        <end position="86"/>
    </location>
</feature>
<dbReference type="Proteomes" id="UP000053647">
    <property type="component" value="Unassembled WGS sequence"/>
</dbReference>
<dbReference type="AlphaFoldDB" id="A0A0C9T4I9"/>
<sequence>MTDPQAHRHVKWPVWTPENPPTGPKANEDAKRPQNGPGHVDPTWPNPLPEAYEHAKQCTSTPDGPTAVPKAHEHGHVNPMSTPHGPPLPPGLRARQMATTWLNPFPQGPRACQTAHTHPSQPTHWPRTHQTAINDMSARQTAHIEHRQCTRCPYGLPQPSELAKRPTSTPECRPAVRKVHEHTRWPQNSVPIPPGRRACQTAHTHPRRAHPLSPRPTHFPQPHENMKRRTPSPDIAPSVPRPTSTPDFHQTRNDPPTHPSPSSVQHGGTSMPDGTPALPKANKQPR</sequence>
<feature type="region of interest" description="Disordered" evidence="1">
    <location>
        <begin position="176"/>
        <end position="286"/>
    </location>
</feature>
<accession>A0A0C9T4I9</accession>
<organism evidence="2 3">
    <name type="scientific">Paxillus involutus ATCC 200175</name>
    <dbReference type="NCBI Taxonomy" id="664439"/>
    <lineage>
        <taxon>Eukaryota</taxon>
        <taxon>Fungi</taxon>
        <taxon>Dikarya</taxon>
        <taxon>Basidiomycota</taxon>
        <taxon>Agaricomycotina</taxon>
        <taxon>Agaricomycetes</taxon>
        <taxon>Agaricomycetidae</taxon>
        <taxon>Boletales</taxon>
        <taxon>Paxilineae</taxon>
        <taxon>Paxillaceae</taxon>
        <taxon>Paxillus</taxon>
    </lineage>
</organism>
<proteinExistence type="predicted"/>